<protein>
    <submittedName>
        <fullName evidence="3">TctA family transporter</fullName>
    </submittedName>
</protein>
<proteinExistence type="predicted"/>
<feature type="transmembrane region" description="Helical" evidence="1">
    <location>
        <begin position="56"/>
        <end position="79"/>
    </location>
</feature>
<evidence type="ECO:0000313" key="4">
    <source>
        <dbReference type="Proteomes" id="UP000237647"/>
    </source>
</evidence>
<feature type="transmembrane region" description="Helical" evidence="1">
    <location>
        <begin position="311"/>
        <end position="334"/>
    </location>
</feature>
<reference evidence="3 4" key="1">
    <citation type="submission" date="2018-03" db="EMBL/GenBank/DDBJ databases">
        <title>Genomic Encyclopedia of Type Strains, Phase III (KMG-III): the genomes of soil and plant-associated and newly described type strains.</title>
        <authorList>
            <person name="Whitman W."/>
        </authorList>
    </citation>
    <scope>NUCLEOTIDE SEQUENCE [LARGE SCALE GENOMIC DNA]</scope>
    <source>
        <strain evidence="3 4">CGMCC 1.12152</strain>
    </source>
</reference>
<feature type="domain" description="DUF112" evidence="2">
    <location>
        <begin position="15"/>
        <end position="435"/>
    </location>
</feature>
<evidence type="ECO:0000256" key="1">
    <source>
        <dbReference type="SAM" id="Phobius"/>
    </source>
</evidence>
<keyword evidence="4" id="KW-1185">Reference proteome</keyword>
<dbReference type="Pfam" id="PF01970">
    <property type="entry name" value="TctA"/>
    <property type="match status" value="1"/>
</dbReference>
<feature type="transmembrane region" description="Helical" evidence="1">
    <location>
        <begin position="354"/>
        <end position="377"/>
    </location>
</feature>
<dbReference type="AlphaFoldDB" id="A0A2T0V2S6"/>
<feature type="transmembrane region" description="Helical" evidence="1">
    <location>
        <begin position="466"/>
        <end position="484"/>
    </location>
</feature>
<evidence type="ECO:0000313" key="3">
    <source>
        <dbReference type="EMBL" id="PRY64472.1"/>
    </source>
</evidence>
<sequence length="497" mass="51284">MVIDAFMMLMTPTTLGVMVACAIYGLVVGAIPGFSAAMAVALMVPVSYFLDPVPALAGVVTLCAMAIFSGDIPGALLRIPGTPASAAYVDESYKMTCSGNAGLALGTGLICSSIGGIFGSIALILAAPTLGDLALQFSSVEYFWLACLGLTAAIGVSQGSAAKGVISLCIGLLIACVGLDPVSGQSRFTFETSYLSGGLGFIPVLIGLFAMSEVFRFALAPGDSDRPPISKLNGLFRGVFGEIRRLWFQILQGCGIGTLVGAIPGAGADIASYIAYAATKKQSPHPERFGTGIVDGVASASASNNASVGGALVPATVFGIPGDSLTAVIIGVLYMKGLNPGPTVFLTQGTLITAVFLAFLLANLLILPFGIVAIRLFRHILAVPRSVLMPLIVGACIIGSFAVENTVYAVVTMLIAGLIGFYMEENGFPLAPAILGVVLAPIVEENFLNTLVKSNGDLMIFLSRPLAVGLAMITLAIWVVPPLIRLVHYMKARKPTA</sequence>
<keyword evidence="1" id="KW-1133">Transmembrane helix</keyword>
<evidence type="ECO:0000259" key="2">
    <source>
        <dbReference type="Pfam" id="PF01970"/>
    </source>
</evidence>
<dbReference type="OrthoDB" id="9781349at2"/>
<dbReference type="RefSeq" id="WP_106374932.1">
    <property type="nucleotide sequence ID" value="NZ_PVTK01000005.1"/>
</dbReference>
<dbReference type="PANTHER" id="PTHR35342:SF5">
    <property type="entry name" value="TRICARBOXYLIC TRANSPORT PROTEIN"/>
    <property type="match status" value="1"/>
</dbReference>
<feature type="transmembrane region" description="Helical" evidence="1">
    <location>
        <begin position="133"/>
        <end position="153"/>
    </location>
</feature>
<feature type="transmembrane region" description="Helical" evidence="1">
    <location>
        <begin position="100"/>
        <end position="127"/>
    </location>
</feature>
<feature type="transmembrane region" description="Helical" evidence="1">
    <location>
        <begin position="389"/>
        <end position="422"/>
    </location>
</feature>
<accession>A0A2T0V2S6</accession>
<dbReference type="Proteomes" id="UP000237647">
    <property type="component" value="Unassembled WGS sequence"/>
</dbReference>
<name>A0A2T0V2S6_9GAMM</name>
<keyword evidence="1" id="KW-0812">Transmembrane</keyword>
<dbReference type="PANTHER" id="PTHR35342">
    <property type="entry name" value="TRICARBOXYLIC TRANSPORT PROTEIN"/>
    <property type="match status" value="1"/>
</dbReference>
<keyword evidence="1" id="KW-0472">Membrane</keyword>
<feature type="transmembrane region" description="Helical" evidence="1">
    <location>
        <begin position="165"/>
        <end position="182"/>
    </location>
</feature>
<organism evidence="3 4">
    <name type="scientific">Vreelandella songnenensis</name>
    <dbReference type="NCBI Taxonomy" id="1176243"/>
    <lineage>
        <taxon>Bacteria</taxon>
        <taxon>Pseudomonadati</taxon>
        <taxon>Pseudomonadota</taxon>
        <taxon>Gammaproteobacteria</taxon>
        <taxon>Oceanospirillales</taxon>
        <taxon>Halomonadaceae</taxon>
        <taxon>Vreelandella</taxon>
    </lineage>
</organism>
<feature type="transmembrane region" description="Helical" evidence="1">
    <location>
        <begin position="6"/>
        <end position="27"/>
    </location>
</feature>
<dbReference type="InterPro" id="IPR002823">
    <property type="entry name" value="DUF112_TM"/>
</dbReference>
<feature type="transmembrane region" description="Helical" evidence="1">
    <location>
        <begin position="194"/>
        <end position="219"/>
    </location>
</feature>
<gene>
    <name evidence="3" type="ORF">B0H98_105133</name>
</gene>
<comment type="caution">
    <text evidence="3">The sequence shown here is derived from an EMBL/GenBank/DDBJ whole genome shotgun (WGS) entry which is preliminary data.</text>
</comment>
<dbReference type="EMBL" id="PVTK01000005">
    <property type="protein sequence ID" value="PRY64472.1"/>
    <property type="molecule type" value="Genomic_DNA"/>
</dbReference>